<keyword evidence="1" id="KW-1133">Transmembrane helix</keyword>
<dbReference type="PANTHER" id="PTHR31270:SF1">
    <property type="entry name" value="GLUTAMINYL-PEPTIDE CYCLOTRANSFERASE"/>
    <property type="match status" value="1"/>
</dbReference>
<dbReference type="Gene3D" id="2.130.10.10">
    <property type="entry name" value="YVTN repeat-like/Quinoprotein amine dehydrogenase"/>
    <property type="match status" value="1"/>
</dbReference>
<evidence type="ECO:0008006" key="3">
    <source>
        <dbReference type="Google" id="ProtNLM"/>
    </source>
</evidence>
<dbReference type="InterPro" id="IPR015943">
    <property type="entry name" value="WD40/YVTN_repeat-like_dom_sf"/>
</dbReference>
<sequence length="338" mass="36710">MEHRSYVNRHATAPTPPVALLLIVLVCSLPATAQAQSEAAELVLISSHQHDSEAFTQGLEMHDGLLYESTGLYGHSSLREIDPSSGQVMRQTELDESLFAEGITVVGDSIVMLTWKEGVALVFDIESMTVVANHTYSGEGWGLCYDGTNLVMSNGTSELAFRNPADFTLVSTLQVTDQGNEVSLLNELECVGQTVYANVWGSDSIIAIDKSTGEVGLTIDASMLAENESDGYNDVLNGIAYVSEQDAFLITGKNWTSMHLVSFGSAQAPEEDESQESLVQTILKSIWPVLLIAVLVIFLSSMRLLSAIMQFLILMVVKRQTEQPPMPSEDEQEAGEGQ</sequence>
<evidence type="ECO:0000313" key="2">
    <source>
        <dbReference type="EMBL" id="SUZ60291.1"/>
    </source>
</evidence>
<dbReference type="PANTHER" id="PTHR31270">
    <property type="entry name" value="GLUTAMINYL-PEPTIDE CYCLOTRANSFERASE"/>
    <property type="match status" value="1"/>
</dbReference>
<dbReference type="InterPro" id="IPR007788">
    <property type="entry name" value="QCT"/>
</dbReference>
<proteinExistence type="predicted"/>
<dbReference type="SUPFAM" id="SSF50969">
    <property type="entry name" value="YVTN repeat-like/Quinoprotein amine dehydrogenase"/>
    <property type="match status" value="1"/>
</dbReference>
<dbReference type="Pfam" id="PF05096">
    <property type="entry name" value="Glu_cyclase_2"/>
    <property type="match status" value="1"/>
</dbReference>
<reference evidence="2" key="1">
    <citation type="submission" date="2018-05" db="EMBL/GenBank/DDBJ databases">
        <authorList>
            <person name="Lanie J.A."/>
            <person name="Ng W.-L."/>
            <person name="Kazmierczak K.M."/>
            <person name="Andrzejewski T.M."/>
            <person name="Davidsen T.M."/>
            <person name="Wayne K.J."/>
            <person name="Tettelin H."/>
            <person name="Glass J.I."/>
            <person name="Rusch D."/>
            <person name="Podicherti R."/>
            <person name="Tsui H.-C.T."/>
            <person name="Winkler M.E."/>
        </authorList>
    </citation>
    <scope>NUCLEOTIDE SEQUENCE</scope>
</reference>
<dbReference type="InterPro" id="IPR011044">
    <property type="entry name" value="Quino_amine_DH_bsu"/>
</dbReference>
<accession>A0A381P091</accession>
<organism evidence="2">
    <name type="scientific">marine metagenome</name>
    <dbReference type="NCBI Taxonomy" id="408172"/>
    <lineage>
        <taxon>unclassified sequences</taxon>
        <taxon>metagenomes</taxon>
        <taxon>ecological metagenomes</taxon>
    </lineage>
</organism>
<dbReference type="EMBL" id="UINC01000732">
    <property type="protein sequence ID" value="SUZ60291.1"/>
    <property type="molecule type" value="Genomic_DNA"/>
</dbReference>
<keyword evidence="1" id="KW-0812">Transmembrane</keyword>
<gene>
    <name evidence="2" type="ORF">METZ01_LOCUS13145</name>
</gene>
<name>A0A381P091_9ZZZZ</name>
<protein>
    <recommendedName>
        <fullName evidence="3">Glutamine cyclotransferase</fullName>
    </recommendedName>
</protein>
<feature type="transmembrane region" description="Helical" evidence="1">
    <location>
        <begin position="286"/>
        <end position="317"/>
    </location>
</feature>
<keyword evidence="1" id="KW-0472">Membrane</keyword>
<evidence type="ECO:0000256" key="1">
    <source>
        <dbReference type="SAM" id="Phobius"/>
    </source>
</evidence>
<dbReference type="AlphaFoldDB" id="A0A381P091"/>
<dbReference type="GO" id="GO:0016603">
    <property type="term" value="F:glutaminyl-peptide cyclotransferase activity"/>
    <property type="evidence" value="ECO:0007669"/>
    <property type="project" value="InterPro"/>
</dbReference>